<keyword evidence="2" id="KW-1185">Reference proteome</keyword>
<evidence type="ECO:0000313" key="1">
    <source>
        <dbReference type="EMBL" id="STY31438.1"/>
    </source>
</evidence>
<organism evidence="1 2">
    <name type="scientific">Legionella wadsworthii</name>
    <dbReference type="NCBI Taxonomy" id="28088"/>
    <lineage>
        <taxon>Bacteria</taxon>
        <taxon>Pseudomonadati</taxon>
        <taxon>Pseudomonadota</taxon>
        <taxon>Gammaproteobacteria</taxon>
        <taxon>Legionellales</taxon>
        <taxon>Legionellaceae</taxon>
        <taxon>Legionella</taxon>
    </lineage>
</organism>
<sequence>MNIPHPPALFMIKTKIIEKNDTAMLEVFRDKYASLAHNQVDLEYFKNSKVRIFYTDSEDNIAAGYCICSGPDYRTFLPLPPSTLEELSSKHSFKKKPPHEITCLWIEEKHRKKFWVFYFFLVLYVDLLRSPRGPLIFGTHGKSINNYFLLAFPKLIFNKRLFIPTKGEECDFLIRKGSKFHFLKGFIMFISIRTLFGNRTLYRFRLWLDARDKVNRDRLRN</sequence>
<dbReference type="Proteomes" id="UP000255297">
    <property type="component" value="Unassembled WGS sequence"/>
</dbReference>
<reference evidence="1 2" key="1">
    <citation type="submission" date="2018-06" db="EMBL/GenBank/DDBJ databases">
        <authorList>
            <consortium name="Pathogen Informatics"/>
            <person name="Doyle S."/>
        </authorList>
    </citation>
    <scope>NUCLEOTIDE SEQUENCE [LARGE SCALE GENOMIC DNA]</scope>
    <source>
        <strain evidence="1 2">NCTC11532</strain>
    </source>
</reference>
<gene>
    <name evidence="1" type="ORF">NCTC11532_02897</name>
</gene>
<dbReference type="EMBL" id="UGPB01000001">
    <property type="protein sequence ID" value="STY31438.1"/>
    <property type="molecule type" value="Genomic_DNA"/>
</dbReference>
<name>A0A378LVE7_9GAMM</name>
<accession>A0A378LVE7</accession>
<evidence type="ECO:0008006" key="3">
    <source>
        <dbReference type="Google" id="ProtNLM"/>
    </source>
</evidence>
<evidence type="ECO:0000313" key="2">
    <source>
        <dbReference type="Proteomes" id="UP000255297"/>
    </source>
</evidence>
<dbReference type="STRING" id="1122170.GCA_000701265_01361"/>
<protein>
    <recommendedName>
        <fullName evidence="3">GNAT family N-acetyltransferase</fullName>
    </recommendedName>
</protein>
<dbReference type="AlphaFoldDB" id="A0A378LVE7"/>
<proteinExistence type="predicted"/>